<feature type="compositionally biased region" description="Gly residues" evidence="1">
    <location>
        <begin position="168"/>
        <end position="186"/>
    </location>
</feature>
<feature type="transmembrane region" description="Helical" evidence="2">
    <location>
        <begin position="51"/>
        <end position="75"/>
    </location>
</feature>
<gene>
    <name evidence="3" type="ORF">O3P69_018875</name>
</gene>
<protein>
    <submittedName>
        <fullName evidence="3">Uncharacterized protein</fullName>
    </submittedName>
</protein>
<comment type="caution">
    <text evidence="3">The sequence shown here is derived from an EMBL/GenBank/DDBJ whole genome shotgun (WGS) entry which is preliminary data.</text>
</comment>
<evidence type="ECO:0000256" key="2">
    <source>
        <dbReference type="SAM" id="Phobius"/>
    </source>
</evidence>
<sequence length="254" mass="27212">MALLTSCLCCNLLLGAIASGVYVMMVYLLAFIISVWWIVEQGGEEGEGAPAPAYLLCIGYLVVCVASAWMLLGLYKKSSRVLLAWVFLMTLFCFPEMGMVAFMTFIHWKITSAYGLADLIFYVFRAAFNLLSVLCVQSQYSLWRDAATTTHTLKRLQHLHLNPVGKNSYGGGGGGGSELGGGEEGGGGGGIAYHNPAFLATQEDPPSPTRTAPLHYPSLTRSLSRASSITGWGSETARGVRVGVRGPHSHSPPS</sequence>
<dbReference type="Proteomes" id="UP001487740">
    <property type="component" value="Unassembled WGS sequence"/>
</dbReference>
<organism evidence="3 4">
    <name type="scientific">Scylla paramamosain</name>
    <name type="common">Mud crab</name>
    <dbReference type="NCBI Taxonomy" id="85552"/>
    <lineage>
        <taxon>Eukaryota</taxon>
        <taxon>Metazoa</taxon>
        <taxon>Ecdysozoa</taxon>
        <taxon>Arthropoda</taxon>
        <taxon>Crustacea</taxon>
        <taxon>Multicrustacea</taxon>
        <taxon>Malacostraca</taxon>
        <taxon>Eumalacostraca</taxon>
        <taxon>Eucarida</taxon>
        <taxon>Decapoda</taxon>
        <taxon>Pleocyemata</taxon>
        <taxon>Brachyura</taxon>
        <taxon>Eubrachyura</taxon>
        <taxon>Portunoidea</taxon>
        <taxon>Portunidae</taxon>
        <taxon>Portuninae</taxon>
        <taxon>Scylla</taxon>
    </lineage>
</organism>
<keyword evidence="2" id="KW-1133">Transmembrane helix</keyword>
<evidence type="ECO:0000313" key="3">
    <source>
        <dbReference type="EMBL" id="KAK8378196.1"/>
    </source>
</evidence>
<feature type="transmembrane region" description="Helical" evidence="2">
    <location>
        <begin position="119"/>
        <end position="136"/>
    </location>
</feature>
<accession>A0AAW0SSW1</accession>
<dbReference type="EMBL" id="JARAKH010000046">
    <property type="protein sequence ID" value="KAK8378196.1"/>
    <property type="molecule type" value="Genomic_DNA"/>
</dbReference>
<proteinExistence type="predicted"/>
<dbReference type="PANTHER" id="PTHR36694:SF11">
    <property type="entry name" value="LP21121P-RELATED"/>
    <property type="match status" value="1"/>
</dbReference>
<evidence type="ECO:0000256" key="1">
    <source>
        <dbReference type="SAM" id="MobiDB-lite"/>
    </source>
</evidence>
<keyword evidence="2" id="KW-0472">Membrane</keyword>
<keyword evidence="2" id="KW-0812">Transmembrane</keyword>
<feature type="transmembrane region" description="Helical" evidence="2">
    <location>
        <begin position="12"/>
        <end position="39"/>
    </location>
</feature>
<feature type="region of interest" description="Disordered" evidence="1">
    <location>
        <begin position="227"/>
        <end position="254"/>
    </location>
</feature>
<reference evidence="3 4" key="1">
    <citation type="submission" date="2023-03" db="EMBL/GenBank/DDBJ databases">
        <title>High-quality genome of Scylla paramamosain provides insights in environmental adaptation.</title>
        <authorList>
            <person name="Zhang L."/>
        </authorList>
    </citation>
    <scope>NUCLEOTIDE SEQUENCE [LARGE SCALE GENOMIC DNA]</scope>
    <source>
        <strain evidence="3">LZ_2023a</strain>
        <tissue evidence="3">Muscle</tissue>
    </source>
</reference>
<name>A0AAW0SSW1_SCYPA</name>
<evidence type="ECO:0000313" key="4">
    <source>
        <dbReference type="Proteomes" id="UP001487740"/>
    </source>
</evidence>
<dbReference type="AlphaFoldDB" id="A0AAW0SSW1"/>
<feature type="transmembrane region" description="Helical" evidence="2">
    <location>
        <begin position="82"/>
        <end position="107"/>
    </location>
</feature>
<dbReference type="PANTHER" id="PTHR36694">
    <property type="entry name" value="PASIFLORA 1, ISOFORM A-RELATED"/>
    <property type="match status" value="1"/>
</dbReference>
<keyword evidence="4" id="KW-1185">Reference proteome</keyword>
<feature type="region of interest" description="Disordered" evidence="1">
    <location>
        <begin position="167"/>
        <end position="186"/>
    </location>
</feature>